<evidence type="ECO:0000256" key="1">
    <source>
        <dbReference type="SAM" id="Coils"/>
    </source>
</evidence>
<evidence type="ECO:0008006" key="4">
    <source>
        <dbReference type="Google" id="ProtNLM"/>
    </source>
</evidence>
<name>A0ABU8ZE94_ACIJU</name>
<comment type="caution">
    <text evidence="2">The sequence shown here is derived from an EMBL/GenBank/DDBJ whole genome shotgun (WGS) entry which is preliminary data.</text>
</comment>
<gene>
    <name evidence="2" type="ORF">WM018_01400</name>
</gene>
<reference evidence="2 3" key="1">
    <citation type="submission" date="2024-03" db="EMBL/GenBank/DDBJ databases">
        <title>Cross-transmission of Acinetobacter junii carrying blaOXA-58 in a neonatal intensive care unit.</title>
        <authorList>
            <person name="Bour M."/>
            <person name="Potron A."/>
            <person name="Lecointe D."/>
        </authorList>
    </citation>
    <scope>NUCLEOTIDE SEQUENCE [LARGE SCALE GENOMIC DNA]</scope>
    <source>
        <strain evidence="2 3">21A3096 case 1</strain>
    </source>
</reference>
<keyword evidence="3" id="KW-1185">Reference proteome</keyword>
<keyword evidence="1" id="KW-0175">Coiled coil</keyword>
<dbReference type="RefSeq" id="WP_340473579.1">
    <property type="nucleotide sequence ID" value="NZ_JBBMLE010000003.1"/>
</dbReference>
<evidence type="ECO:0000313" key="2">
    <source>
        <dbReference type="EMBL" id="MEK0251189.1"/>
    </source>
</evidence>
<dbReference type="Proteomes" id="UP001498501">
    <property type="component" value="Unassembled WGS sequence"/>
</dbReference>
<evidence type="ECO:0000313" key="3">
    <source>
        <dbReference type="Proteomes" id="UP001498501"/>
    </source>
</evidence>
<accession>A0ABU8ZE94</accession>
<proteinExistence type="predicted"/>
<sequence>MEKLLRLLNPKTVNYEAIRVDNTKSELTAQDVILALSYAKLTPLQDNLIRLKCLDANTPENIETFSRVLLKLYSEQFIKLGLDSGYQSAIIKVALYEFCMVAGDYKPTERNREVLSGYSDSTVRKHLKQRIEHVLEDLNQQYELAQEKIFFQLNKTY</sequence>
<dbReference type="EMBL" id="JBBMLE010000003">
    <property type="protein sequence ID" value="MEK0251189.1"/>
    <property type="molecule type" value="Genomic_DNA"/>
</dbReference>
<feature type="coiled-coil region" evidence="1">
    <location>
        <begin position="128"/>
        <end position="155"/>
    </location>
</feature>
<organism evidence="2 3">
    <name type="scientific">Acinetobacter junii</name>
    <dbReference type="NCBI Taxonomy" id="40215"/>
    <lineage>
        <taxon>Bacteria</taxon>
        <taxon>Pseudomonadati</taxon>
        <taxon>Pseudomonadota</taxon>
        <taxon>Gammaproteobacteria</taxon>
        <taxon>Moraxellales</taxon>
        <taxon>Moraxellaceae</taxon>
        <taxon>Acinetobacter</taxon>
    </lineage>
</organism>
<protein>
    <recommendedName>
        <fullName evidence="4">Chromosomal replication initiator DnaA C-terminal domain-containing protein</fullName>
    </recommendedName>
</protein>